<keyword evidence="8 15" id="KW-0997">Cell inner membrane</keyword>
<dbReference type="InterPro" id="IPR003920">
    <property type="entry name" value="Cell_synth_B"/>
</dbReference>
<sequence length="758" mass="81626">MTRHVLISLLALTLAGPIAVAAPPIASAGPAERTPLAASATVTPLITSRTQTFRQLGAQAPLNLHGGSGVAGVSFGSRSDEVITQAKLKLRYTYSPSMLADLSHIKVMLNDEIVAVVPLPKDKGSETQQLELPLDSRLLTDFNRLQFRLIGHYTNQCEDPANSSLWAQISNTSELTLTAQSLSLVNDLAHFPEPFFDRRDFTRLTLPFVFAGHPSIGTLQAAGVLSSWFGAAAGWRGARFPTLLDSLPASQHAVVFATNDQRPGFLAKYPSVKAPTVAIITNPNQPARKLLMVLGRDDSDLKQAADALVLGQAAMTGPQVTVAGIKLDAPRQAYDAPNWVRMDRATKFGELVGSQQDLEVSGQQPDQIRVNLRVPADLFTWRSRGIPIALKFRYTAPAKLDGSRMAVAINDNFVQSFNLRPAGQGGEQSSLRLPLLDDGLFASGNEVLLPAFRVGSRNQLQFQYSFVLPKEGNCSSTGNDNFRAAIDPDSQIDFSGYPHFATLPNLGFFANSGYPFTKYADLSGSALVVPAKPSSSDIEAMLTLLAHMGESTGYPALRYRLVTPAQIDTVKDDDLLVIGAAAQMPLLKQWRDRLPTSVDGSDRRVADSAYSANSSFGWLNAANAQPNTAILGQTQIQAQGRLAALLGFESPYTPGRSVVVVTGSEPGALGQALDALDDEGKVAAMHGSAVLIRADNVVSQLVGPTYQVGKLPLWTWVWFFLSERPILLAVMAVLAVCTFAFAILRLLKAVTARRLENK</sequence>
<keyword evidence="17" id="KW-1185">Reference proteome</keyword>
<feature type="chain" id="PRO_5044997643" description="Cyclic di-GMP-binding protein" evidence="15">
    <location>
        <begin position="22"/>
        <end position="758"/>
    </location>
</feature>
<keyword evidence="15" id="KW-0732">Signal</keyword>
<name>A0ABT7XHM9_9NEIS</name>
<evidence type="ECO:0000256" key="2">
    <source>
        <dbReference type="ARBA" id="ARBA00004377"/>
    </source>
</evidence>
<dbReference type="PRINTS" id="PR01440">
    <property type="entry name" value="CELLSNTHASEB"/>
</dbReference>
<comment type="pathway">
    <text evidence="3 15">Glycan metabolism; bacterial cellulose biosynthesis.</text>
</comment>
<evidence type="ECO:0000256" key="9">
    <source>
        <dbReference type="ARBA" id="ARBA00022636"/>
    </source>
</evidence>
<evidence type="ECO:0000256" key="8">
    <source>
        <dbReference type="ARBA" id="ARBA00022519"/>
    </source>
</evidence>
<accession>A0ABT7XHM9</accession>
<keyword evidence="9 15" id="KW-0973">c-di-GMP</keyword>
<dbReference type="Pfam" id="PF03170">
    <property type="entry name" value="BcsB"/>
    <property type="match status" value="1"/>
</dbReference>
<evidence type="ECO:0000256" key="10">
    <source>
        <dbReference type="ARBA" id="ARBA00022692"/>
    </source>
</evidence>
<evidence type="ECO:0000256" key="1">
    <source>
        <dbReference type="ARBA" id="ARBA00002057"/>
    </source>
</evidence>
<evidence type="ECO:0000256" key="5">
    <source>
        <dbReference type="ARBA" id="ARBA00011437"/>
    </source>
</evidence>
<evidence type="ECO:0000256" key="4">
    <source>
        <dbReference type="ARBA" id="ARBA00010714"/>
    </source>
</evidence>
<evidence type="ECO:0000313" key="16">
    <source>
        <dbReference type="EMBL" id="MDN0073297.1"/>
    </source>
</evidence>
<feature type="transmembrane region" description="Helical" evidence="15">
    <location>
        <begin position="726"/>
        <end position="747"/>
    </location>
</feature>
<comment type="subcellular location">
    <subcellularLocation>
        <location evidence="2">Cell inner membrane</location>
        <topology evidence="2">Single-pass membrane protein</topology>
    </subcellularLocation>
</comment>
<protein>
    <recommendedName>
        <fullName evidence="6 15">Cyclic di-GMP-binding protein</fullName>
    </recommendedName>
    <alternativeName>
        <fullName evidence="14 15">Cellulose synthase regulatory subunit</fullName>
    </alternativeName>
</protein>
<evidence type="ECO:0000256" key="15">
    <source>
        <dbReference type="RuleBase" id="RU365021"/>
    </source>
</evidence>
<comment type="subunit">
    <text evidence="5 15">Tightly associated with the cellulose synthase catalytic subunit.</text>
</comment>
<evidence type="ECO:0000256" key="7">
    <source>
        <dbReference type="ARBA" id="ARBA00022475"/>
    </source>
</evidence>
<comment type="function">
    <text evidence="1 15">Binds the cellulose synthase activator, bis-(3'-5') cyclic diguanylic acid (c-di-GMP).</text>
</comment>
<evidence type="ECO:0000256" key="14">
    <source>
        <dbReference type="ARBA" id="ARBA00033444"/>
    </source>
</evidence>
<dbReference type="Gene3D" id="2.60.120.260">
    <property type="entry name" value="Galactose-binding domain-like"/>
    <property type="match status" value="2"/>
</dbReference>
<evidence type="ECO:0000256" key="6">
    <source>
        <dbReference type="ARBA" id="ARBA00021844"/>
    </source>
</evidence>
<comment type="caution">
    <text evidence="16">The sequence shown here is derived from an EMBL/GenBank/DDBJ whole genome shotgun (WGS) entry which is preliminary data.</text>
</comment>
<reference evidence="16" key="1">
    <citation type="submission" date="2023-06" db="EMBL/GenBank/DDBJ databases">
        <authorList>
            <person name="Zhang S."/>
        </authorList>
    </citation>
    <scope>NUCLEOTIDE SEQUENCE</scope>
    <source>
        <strain evidence="16">SG2303</strain>
    </source>
</reference>
<dbReference type="PANTHER" id="PTHR39083:SF1">
    <property type="entry name" value="CYCLIC DI-GMP-BINDING PROTEIN"/>
    <property type="match status" value="1"/>
</dbReference>
<evidence type="ECO:0000256" key="11">
    <source>
        <dbReference type="ARBA" id="ARBA00022916"/>
    </source>
</evidence>
<keyword evidence="13 15" id="KW-0472">Membrane</keyword>
<dbReference type="InterPro" id="IPR018513">
    <property type="entry name" value="Cell_synthase_bac"/>
</dbReference>
<dbReference type="Proteomes" id="UP001168540">
    <property type="component" value="Unassembled WGS sequence"/>
</dbReference>
<dbReference type="EMBL" id="JAUEDK010000001">
    <property type="protein sequence ID" value="MDN0073297.1"/>
    <property type="molecule type" value="Genomic_DNA"/>
</dbReference>
<keyword evidence="11 15" id="KW-0135">Cellulose biosynthesis</keyword>
<keyword evidence="12 15" id="KW-1133">Transmembrane helix</keyword>
<keyword evidence="7 15" id="KW-1003">Cell membrane</keyword>
<evidence type="ECO:0000256" key="12">
    <source>
        <dbReference type="ARBA" id="ARBA00022989"/>
    </source>
</evidence>
<evidence type="ECO:0000256" key="13">
    <source>
        <dbReference type="ARBA" id="ARBA00023136"/>
    </source>
</evidence>
<proteinExistence type="inferred from homology"/>
<organism evidence="16 17">
    <name type="scientific">Crenobacter oryzisoli</name>
    <dbReference type="NCBI Taxonomy" id="3056844"/>
    <lineage>
        <taxon>Bacteria</taxon>
        <taxon>Pseudomonadati</taxon>
        <taxon>Pseudomonadota</taxon>
        <taxon>Betaproteobacteria</taxon>
        <taxon>Neisseriales</taxon>
        <taxon>Neisseriaceae</taxon>
        <taxon>Crenobacter</taxon>
    </lineage>
</organism>
<keyword evidence="10 15" id="KW-0812">Transmembrane</keyword>
<dbReference type="RefSeq" id="WP_289827817.1">
    <property type="nucleotide sequence ID" value="NZ_JAUEDK010000001.1"/>
</dbReference>
<gene>
    <name evidence="16" type="primary">bcsB</name>
    <name evidence="16" type="ORF">QU481_00080</name>
</gene>
<dbReference type="PANTHER" id="PTHR39083">
    <property type="entry name" value="CYCLIC DI-GMP-BINDING PROTEIN"/>
    <property type="match status" value="1"/>
</dbReference>
<feature type="signal peptide" evidence="15">
    <location>
        <begin position="1"/>
        <end position="21"/>
    </location>
</feature>
<comment type="similarity">
    <text evidence="4 15">Belongs to the AcsB/BcsB family.</text>
</comment>
<evidence type="ECO:0000256" key="3">
    <source>
        <dbReference type="ARBA" id="ARBA00005186"/>
    </source>
</evidence>
<evidence type="ECO:0000313" key="17">
    <source>
        <dbReference type="Proteomes" id="UP001168540"/>
    </source>
</evidence>
<dbReference type="NCBIfam" id="NF008323">
    <property type="entry name" value="PRK11114.1-1"/>
    <property type="match status" value="1"/>
</dbReference>